<dbReference type="PROSITE" id="PS51257">
    <property type="entry name" value="PROKAR_LIPOPROTEIN"/>
    <property type="match status" value="1"/>
</dbReference>
<reference evidence="5" key="1">
    <citation type="submission" date="2016-09" db="EMBL/GenBank/DDBJ databases">
        <authorList>
            <person name="Varghese N."/>
            <person name="Submissions S."/>
        </authorList>
    </citation>
    <scope>NUCLEOTIDE SEQUENCE [LARGE SCALE GENOMIC DNA]</scope>
    <source>
        <strain evidence="5">ANC 4422</strain>
    </source>
</reference>
<keyword evidence="4" id="KW-0449">Lipoprotein</keyword>
<dbReference type="EMBL" id="FMYL01000015">
    <property type="protein sequence ID" value="SDC28020.1"/>
    <property type="molecule type" value="Genomic_DNA"/>
</dbReference>
<evidence type="ECO:0000256" key="3">
    <source>
        <dbReference type="SAM" id="SignalP"/>
    </source>
</evidence>
<dbReference type="STRING" id="1219383.SAMN05421733_11547"/>
<dbReference type="AlphaFoldDB" id="A0A1G6KAJ0"/>
<dbReference type="Pfam" id="PF04333">
    <property type="entry name" value="MlaA"/>
    <property type="match status" value="1"/>
</dbReference>
<organism evidence="4 5">
    <name type="scientific">Acinetobacter boissieri</name>
    <dbReference type="NCBI Taxonomy" id="1219383"/>
    <lineage>
        <taxon>Bacteria</taxon>
        <taxon>Pseudomonadati</taxon>
        <taxon>Pseudomonadota</taxon>
        <taxon>Gammaproteobacteria</taxon>
        <taxon>Moraxellales</taxon>
        <taxon>Moraxellaceae</taxon>
        <taxon>Acinetobacter</taxon>
    </lineage>
</organism>
<proteinExistence type="inferred from homology"/>
<gene>
    <name evidence="4" type="ORF">SAMN05421733_11547</name>
</gene>
<evidence type="ECO:0000313" key="4">
    <source>
        <dbReference type="EMBL" id="SDC28020.1"/>
    </source>
</evidence>
<evidence type="ECO:0000256" key="1">
    <source>
        <dbReference type="ARBA" id="ARBA00010634"/>
    </source>
</evidence>
<comment type="similarity">
    <text evidence="1">Belongs to the MlaA family.</text>
</comment>
<feature type="signal peptide" evidence="3">
    <location>
        <begin position="1"/>
        <end position="26"/>
    </location>
</feature>
<dbReference type="PANTHER" id="PTHR30035:SF3">
    <property type="entry name" value="INTERMEMBRANE PHOSPHOLIPID TRANSPORT SYSTEM LIPOPROTEIN MLAA"/>
    <property type="match status" value="1"/>
</dbReference>
<sequence>MYNRSNKQIKISVLTLSLFLSCAVHAETPSNTPDNKQNLTMDQLSLTESAQMQIKHFGKTLAVDASASQPDPVKDPFQSVNRKVYAFNNTLDGYILRPIAVQYKEKVPSEVRGSYRSFRNNLGEPWNATNQLVQWKPLKALKTLGRFTLNTLTTLGLADPAQRLNLNYEDESLGTTLGYYHVPSGPYLMLPLLGPSTLRDGLGWAVDRQARPQKYMSKDYDGLYWTDTALGAIDLRSSFLDVENALQGDKYAALRDAYLQRNKFVIAEKQGNPNEGVSFVDDTSSP</sequence>
<evidence type="ECO:0000313" key="5">
    <source>
        <dbReference type="Proteomes" id="UP000242501"/>
    </source>
</evidence>
<protein>
    <submittedName>
        <fullName evidence="4">Phospholipid-binding lipoprotein MlaA</fullName>
    </submittedName>
</protein>
<keyword evidence="2 3" id="KW-0732">Signal</keyword>
<dbReference type="RefSeq" id="WP_092750069.1">
    <property type="nucleotide sequence ID" value="NZ_FMYL01000015.1"/>
</dbReference>
<dbReference type="Proteomes" id="UP000242501">
    <property type="component" value="Unassembled WGS sequence"/>
</dbReference>
<evidence type="ECO:0000256" key="2">
    <source>
        <dbReference type="ARBA" id="ARBA00022729"/>
    </source>
</evidence>
<name>A0A1G6KAJ0_9GAMM</name>
<keyword evidence="5" id="KW-1185">Reference proteome</keyword>
<accession>A0A1G6KAJ0</accession>
<dbReference type="PRINTS" id="PR01805">
    <property type="entry name" value="VACJLIPOPROT"/>
</dbReference>
<dbReference type="GO" id="GO:0120010">
    <property type="term" value="P:intermembrane phospholipid transfer"/>
    <property type="evidence" value="ECO:0007669"/>
    <property type="project" value="TreeGrafter"/>
</dbReference>
<dbReference type="InterPro" id="IPR007428">
    <property type="entry name" value="MlaA"/>
</dbReference>
<dbReference type="PANTHER" id="PTHR30035">
    <property type="entry name" value="LIPOPROTEIN VACJ-RELATED"/>
    <property type="match status" value="1"/>
</dbReference>
<dbReference type="GO" id="GO:0016020">
    <property type="term" value="C:membrane"/>
    <property type="evidence" value="ECO:0007669"/>
    <property type="project" value="InterPro"/>
</dbReference>
<dbReference type="OrthoDB" id="9785326at2"/>
<feature type="chain" id="PRO_5017364957" evidence="3">
    <location>
        <begin position="27"/>
        <end position="286"/>
    </location>
</feature>